<keyword evidence="3" id="KW-1185">Reference proteome</keyword>
<dbReference type="EMBL" id="BMKW01000005">
    <property type="protein sequence ID" value="GGJ14153.1"/>
    <property type="molecule type" value="Genomic_DNA"/>
</dbReference>
<reference evidence="2" key="2">
    <citation type="submission" date="2020-09" db="EMBL/GenBank/DDBJ databases">
        <authorList>
            <person name="Sun Q."/>
            <person name="Zhou Y."/>
        </authorList>
    </citation>
    <scope>NUCLEOTIDE SEQUENCE</scope>
    <source>
        <strain evidence="2">CGMCC 1.3617</strain>
    </source>
</reference>
<comment type="caution">
    <text evidence="2">The sequence shown here is derived from an EMBL/GenBank/DDBJ whole genome shotgun (WGS) entry which is preliminary data.</text>
</comment>
<evidence type="ECO:0000313" key="3">
    <source>
        <dbReference type="Proteomes" id="UP000661507"/>
    </source>
</evidence>
<reference evidence="2" key="1">
    <citation type="journal article" date="2014" name="Int. J. Syst. Evol. Microbiol.">
        <title>Complete genome sequence of Corynebacterium casei LMG S-19264T (=DSM 44701T), isolated from a smear-ripened cheese.</title>
        <authorList>
            <consortium name="US DOE Joint Genome Institute (JGI-PGF)"/>
            <person name="Walter F."/>
            <person name="Albersmeier A."/>
            <person name="Kalinowski J."/>
            <person name="Ruckert C."/>
        </authorList>
    </citation>
    <scope>NUCLEOTIDE SEQUENCE</scope>
    <source>
        <strain evidence="2">CGMCC 1.3617</strain>
    </source>
</reference>
<feature type="compositionally biased region" description="Basic and acidic residues" evidence="1">
    <location>
        <begin position="154"/>
        <end position="164"/>
    </location>
</feature>
<feature type="compositionally biased region" description="Acidic residues" evidence="1">
    <location>
        <begin position="71"/>
        <end position="85"/>
    </location>
</feature>
<feature type="compositionally biased region" description="Basic and acidic residues" evidence="1">
    <location>
        <begin position="48"/>
        <end position="68"/>
    </location>
</feature>
<feature type="region of interest" description="Disordered" evidence="1">
    <location>
        <begin position="1"/>
        <end position="101"/>
    </location>
</feature>
<protein>
    <submittedName>
        <fullName evidence="2">Uncharacterized protein</fullName>
    </submittedName>
</protein>
<name>A0A917KIV2_9PROT</name>
<gene>
    <name evidence="2" type="ORF">GCM10011320_21780</name>
</gene>
<evidence type="ECO:0000256" key="1">
    <source>
        <dbReference type="SAM" id="MobiDB-lite"/>
    </source>
</evidence>
<sequence>MTLRTRAAAALSPFAHLAGFGPRRAPKAEGEPPKDAPDAEGEEEEAEDKATDPKDPPPEPNGEDDKAGEGAAEDEGDPEEEDPDEEMRGNSAAAQARRRERARCAAIFASPHAAGRADVAAQLAFHTTMPRSAAVASLAALAGTGAGAGRGRGRSLDERMEGADNPRLPPGGGEKPAAAQVAASWDAAMKRAAR</sequence>
<evidence type="ECO:0000313" key="2">
    <source>
        <dbReference type="EMBL" id="GGJ14153.1"/>
    </source>
</evidence>
<dbReference type="AlphaFoldDB" id="A0A917KIV2"/>
<feature type="region of interest" description="Disordered" evidence="1">
    <location>
        <begin position="144"/>
        <end position="194"/>
    </location>
</feature>
<feature type="compositionally biased region" description="Low complexity" evidence="1">
    <location>
        <begin position="177"/>
        <end position="187"/>
    </location>
</feature>
<dbReference type="RefSeq" id="WP_188967083.1">
    <property type="nucleotide sequence ID" value="NZ_BMKW01000005.1"/>
</dbReference>
<feature type="compositionally biased region" description="Acidic residues" evidence="1">
    <location>
        <begin position="38"/>
        <end position="47"/>
    </location>
</feature>
<organism evidence="2 3">
    <name type="scientific">Neoroseomonas lacus</name>
    <dbReference type="NCBI Taxonomy" id="287609"/>
    <lineage>
        <taxon>Bacteria</taxon>
        <taxon>Pseudomonadati</taxon>
        <taxon>Pseudomonadota</taxon>
        <taxon>Alphaproteobacteria</taxon>
        <taxon>Acetobacterales</taxon>
        <taxon>Acetobacteraceae</taxon>
        <taxon>Neoroseomonas</taxon>
    </lineage>
</organism>
<feature type="compositionally biased region" description="Low complexity" evidence="1">
    <location>
        <begin position="7"/>
        <end position="18"/>
    </location>
</feature>
<proteinExistence type="predicted"/>
<accession>A0A917KIV2</accession>
<feature type="compositionally biased region" description="Basic and acidic residues" evidence="1">
    <location>
        <begin position="26"/>
        <end position="37"/>
    </location>
</feature>
<dbReference type="Proteomes" id="UP000661507">
    <property type="component" value="Unassembled WGS sequence"/>
</dbReference>